<keyword evidence="1" id="KW-0547">Nucleotide-binding</keyword>
<evidence type="ECO:0000313" key="5">
    <source>
        <dbReference type="EMBL" id="MCC5467380.1"/>
    </source>
</evidence>
<reference evidence="5" key="1">
    <citation type="submission" date="2021-11" db="EMBL/GenBank/DDBJ databases">
        <title>Description of a new species Pelosinus isolated from the bottom sediments of Lake Baikal.</title>
        <authorList>
            <person name="Zakharyuk A."/>
        </authorList>
    </citation>
    <scope>NUCLEOTIDE SEQUENCE</scope>
    <source>
        <strain evidence="5">Bkl1</strain>
    </source>
</reference>
<dbReference type="InterPro" id="IPR029000">
    <property type="entry name" value="Cyclophilin-like_dom_sf"/>
</dbReference>
<protein>
    <submittedName>
        <fullName evidence="5">5-oxoprolinase subunit PxpB</fullName>
        <ecNumber evidence="5">3.5.2.9</ecNumber>
    </submittedName>
</protein>
<feature type="domain" description="Carboxyltransferase" evidence="4">
    <location>
        <begin position="8"/>
        <end position="212"/>
    </location>
</feature>
<dbReference type="EC" id="3.5.2.9" evidence="5"/>
<dbReference type="EMBL" id="JAJHJB010000032">
    <property type="protein sequence ID" value="MCC5467380.1"/>
    <property type="molecule type" value="Genomic_DNA"/>
</dbReference>
<comment type="caution">
    <text evidence="5">The sequence shown here is derived from an EMBL/GenBank/DDBJ whole genome shotgun (WGS) entry which is preliminary data.</text>
</comment>
<sequence>MTEYIHSIRILVAGEHGLVIEFGSVIAPEINLRVQQLARLLHFEPIDGVMEVIPTYRSVSIYFDPLVITRQELSRQVIHKLGGIEHQGVEDLLSSRVVHVPVCYGGVLGPDLEYVSRYTGLSPQEVICIHTSKPYMIYMLGFIPGFPYLGGMSSEIAVPRQERSRERIPGGSVGIGGNQTGFYPIESAGEWWLIGRTPIKAFDLTSDNPFLFSVGDYLHFEEISTAEYFAIRRSVERGTYVPEVSYLQPRGKSH</sequence>
<dbReference type="Gene3D" id="2.40.100.10">
    <property type="entry name" value="Cyclophilin-like"/>
    <property type="match status" value="1"/>
</dbReference>
<keyword evidence="2 5" id="KW-0378">Hydrolase</keyword>
<dbReference type="Gene3D" id="3.30.1360.40">
    <property type="match status" value="1"/>
</dbReference>
<dbReference type="GO" id="GO:0017168">
    <property type="term" value="F:5-oxoprolinase (ATP-hydrolyzing) activity"/>
    <property type="evidence" value="ECO:0007669"/>
    <property type="project" value="UniProtKB-EC"/>
</dbReference>
<keyword evidence="3" id="KW-0067">ATP-binding</keyword>
<dbReference type="Pfam" id="PF02682">
    <property type="entry name" value="CT_C_D"/>
    <property type="match status" value="1"/>
</dbReference>
<dbReference type="SMART" id="SM00796">
    <property type="entry name" value="AHS1"/>
    <property type="match status" value="1"/>
</dbReference>
<dbReference type="RefSeq" id="WP_229536391.1">
    <property type="nucleotide sequence ID" value="NZ_JAJHJB010000032.1"/>
</dbReference>
<organism evidence="5 6">
    <name type="scientific">Pelosinus baikalensis</name>
    <dbReference type="NCBI Taxonomy" id="2892015"/>
    <lineage>
        <taxon>Bacteria</taxon>
        <taxon>Bacillati</taxon>
        <taxon>Bacillota</taxon>
        <taxon>Negativicutes</taxon>
        <taxon>Selenomonadales</taxon>
        <taxon>Sporomusaceae</taxon>
        <taxon>Pelosinus</taxon>
    </lineage>
</organism>
<accession>A0ABS8HWG7</accession>
<evidence type="ECO:0000256" key="2">
    <source>
        <dbReference type="ARBA" id="ARBA00022801"/>
    </source>
</evidence>
<dbReference type="PANTHER" id="PTHR34698:SF2">
    <property type="entry name" value="5-OXOPROLINASE SUBUNIT B"/>
    <property type="match status" value="1"/>
</dbReference>
<evidence type="ECO:0000256" key="3">
    <source>
        <dbReference type="ARBA" id="ARBA00022840"/>
    </source>
</evidence>
<dbReference type="NCBIfam" id="TIGR00370">
    <property type="entry name" value="5-oxoprolinase subunit PxpB"/>
    <property type="match status" value="1"/>
</dbReference>
<evidence type="ECO:0000259" key="4">
    <source>
        <dbReference type="SMART" id="SM00796"/>
    </source>
</evidence>
<dbReference type="InterPro" id="IPR003833">
    <property type="entry name" value="CT_C_D"/>
</dbReference>
<name>A0ABS8HWG7_9FIRM</name>
<dbReference type="SUPFAM" id="SSF160467">
    <property type="entry name" value="PH0987 N-terminal domain-like"/>
    <property type="match status" value="1"/>
</dbReference>
<dbReference type="InterPro" id="IPR010016">
    <property type="entry name" value="PxpB"/>
</dbReference>
<proteinExistence type="predicted"/>
<dbReference type="SUPFAM" id="SSF50891">
    <property type="entry name" value="Cyclophilin-like"/>
    <property type="match status" value="1"/>
</dbReference>
<gene>
    <name evidence="5" type="primary">pxpB</name>
    <name evidence="5" type="ORF">LMF89_18765</name>
</gene>
<evidence type="ECO:0000313" key="6">
    <source>
        <dbReference type="Proteomes" id="UP001165492"/>
    </source>
</evidence>
<keyword evidence="6" id="KW-1185">Reference proteome</keyword>
<dbReference type="Proteomes" id="UP001165492">
    <property type="component" value="Unassembled WGS sequence"/>
</dbReference>
<evidence type="ECO:0000256" key="1">
    <source>
        <dbReference type="ARBA" id="ARBA00022741"/>
    </source>
</evidence>
<dbReference type="PANTHER" id="PTHR34698">
    <property type="entry name" value="5-OXOPROLINASE SUBUNIT B"/>
    <property type="match status" value="1"/>
</dbReference>